<sequence length="215" mass="23821">MKKVTLIYFLFIISLGFSQSITWNNPISAVVPGETINMDVSYDAGSEDFFYVSIILREVDAAFNIVNDYNQIFPIDENAGQQPNAQNNVTFDYTIDANAPNSSSLSSGNQYLLIIFMSYNNDGGFVNDNTGITVDSTLSIDSFDNEKSISGFYPNPVKNVLYFNDELISDQYTIIDFTGRTVKSVKGATSLNVEELTAGTYFIQTEKGTGKFVKI</sequence>
<accession>A0ABN1IFV2</accession>
<comment type="caution">
    <text evidence="3">The sequence shown here is derived from an EMBL/GenBank/DDBJ whole genome shotgun (WGS) entry which is preliminary data.</text>
</comment>
<name>A0ABN1IFV2_9FLAO</name>
<protein>
    <recommendedName>
        <fullName evidence="2">Secretion system C-terminal sorting domain-containing protein</fullName>
    </recommendedName>
</protein>
<feature type="domain" description="Secretion system C-terminal sorting" evidence="2">
    <location>
        <begin position="153"/>
        <end position="213"/>
    </location>
</feature>
<keyword evidence="1" id="KW-0732">Signal</keyword>
<proteinExistence type="predicted"/>
<dbReference type="InterPro" id="IPR026444">
    <property type="entry name" value="Secre_tail"/>
</dbReference>
<reference evidence="3 4" key="1">
    <citation type="journal article" date="2019" name="Int. J. Syst. Evol. Microbiol.">
        <title>The Global Catalogue of Microorganisms (GCM) 10K type strain sequencing project: providing services to taxonomists for standard genome sequencing and annotation.</title>
        <authorList>
            <consortium name="The Broad Institute Genomics Platform"/>
            <consortium name="The Broad Institute Genome Sequencing Center for Infectious Disease"/>
            <person name="Wu L."/>
            <person name="Ma J."/>
        </authorList>
    </citation>
    <scope>NUCLEOTIDE SEQUENCE [LARGE SCALE GENOMIC DNA]</scope>
    <source>
        <strain evidence="3 4">JCM 15974</strain>
    </source>
</reference>
<dbReference type="Proteomes" id="UP001501758">
    <property type="component" value="Unassembled WGS sequence"/>
</dbReference>
<dbReference type="RefSeq" id="WP_343909738.1">
    <property type="nucleotide sequence ID" value="NZ_BAAAGE010000001.1"/>
</dbReference>
<evidence type="ECO:0000259" key="2">
    <source>
        <dbReference type="Pfam" id="PF18962"/>
    </source>
</evidence>
<evidence type="ECO:0000313" key="3">
    <source>
        <dbReference type="EMBL" id="GAA0712323.1"/>
    </source>
</evidence>
<evidence type="ECO:0000256" key="1">
    <source>
        <dbReference type="ARBA" id="ARBA00022729"/>
    </source>
</evidence>
<dbReference type="NCBIfam" id="TIGR04183">
    <property type="entry name" value="Por_Secre_tail"/>
    <property type="match status" value="1"/>
</dbReference>
<evidence type="ECO:0000313" key="4">
    <source>
        <dbReference type="Proteomes" id="UP001501758"/>
    </source>
</evidence>
<gene>
    <name evidence="3" type="ORF">GCM10009430_02620</name>
</gene>
<dbReference type="EMBL" id="BAAAGE010000001">
    <property type="protein sequence ID" value="GAA0712323.1"/>
    <property type="molecule type" value="Genomic_DNA"/>
</dbReference>
<keyword evidence="4" id="KW-1185">Reference proteome</keyword>
<organism evidence="3 4">
    <name type="scientific">Aquimarina litoralis</name>
    <dbReference type="NCBI Taxonomy" id="584605"/>
    <lineage>
        <taxon>Bacteria</taxon>
        <taxon>Pseudomonadati</taxon>
        <taxon>Bacteroidota</taxon>
        <taxon>Flavobacteriia</taxon>
        <taxon>Flavobacteriales</taxon>
        <taxon>Flavobacteriaceae</taxon>
        <taxon>Aquimarina</taxon>
    </lineage>
</organism>
<dbReference type="Pfam" id="PF18962">
    <property type="entry name" value="Por_Secre_tail"/>
    <property type="match status" value="1"/>
</dbReference>